<dbReference type="EMBL" id="CM055097">
    <property type="protein sequence ID" value="KAJ7551335.1"/>
    <property type="molecule type" value="Genomic_DNA"/>
</dbReference>
<evidence type="ECO:0000313" key="1">
    <source>
        <dbReference type="EMBL" id="KAJ7551335.1"/>
    </source>
</evidence>
<accession>A0ACC2DAY0</accession>
<comment type="caution">
    <text evidence="1">The sequence shown here is derived from an EMBL/GenBank/DDBJ whole genome shotgun (WGS) entry which is preliminary data.</text>
</comment>
<reference evidence="2" key="1">
    <citation type="journal article" date="2024" name="Proc. Natl. Acad. Sci. U.S.A.">
        <title>Extraordinary preservation of gene collinearity over three hundred million years revealed in homosporous lycophytes.</title>
        <authorList>
            <person name="Li C."/>
            <person name="Wickell D."/>
            <person name="Kuo L.Y."/>
            <person name="Chen X."/>
            <person name="Nie B."/>
            <person name="Liao X."/>
            <person name="Peng D."/>
            <person name="Ji J."/>
            <person name="Jenkins J."/>
            <person name="Williams M."/>
            <person name="Shu S."/>
            <person name="Plott C."/>
            <person name="Barry K."/>
            <person name="Rajasekar S."/>
            <person name="Grimwood J."/>
            <person name="Han X."/>
            <person name="Sun S."/>
            <person name="Hou Z."/>
            <person name="He W."/>
            <person name="Dai G."/>
            <person name="Sun C."/>
            <person name="Schmutz J."/>
            <person name="Leebens-Mack J.H."/>
            <person name="Li F.W."/>
            <person name="Wang L."/>
        </authorList>
    </citation>
    <scope>NUCLEOTIDE SEQUENCE [LARGE SCALE GENOMIC DNA]</scope>
    <source>
        <strain evidence="2">cv. PW_Plant_1</strain>
    </source>
</reference>
<evidence type="ECO:0000313" key="2">
    <source>
        <dbReference type="Proteomes" id="UP001162992"/>
    </source>
</evidence>
<protein>
    <submittedName>
        <fullName evidence="1">Uncharacterized protein</fullName>
    </submittedName>
</protein>
<proteinExistence type="predicted"/>
<keyword evidence="2" id="KW-1185">Reference proteome</keyword>
<sequence length="297" mass="33984">MDAGAVAMDSEDGKSYSSRKEMWLQEAGEDAETSRDPDLNKKDEWYQNGIKYWTGVEATVDGVLGGYGNVSSWDVMESDRFLLDVLSECMPDYVRGNRHLVALDCGAGVGRVTKQLLLRHFHEVDLVEPVQHFLETARRDLKSHILESNVIQDHSLHRVVNFFATPLQNFTPEPNRYDVIWVQWCIGHLTDQDFVTFFLRAKVGLKPDGLFVLKENVSKCDFLLDKADSSVSRSDAYFRDLMKQTGLHLQKTRAQQRFPRELLGVRMYALTQSPVPVVPLSNRTRSKKLSNQPRTIY</sequence>
<name>A0ACC2DAY0_DIPCM</name>
<organism evidence="1 2">
    <name type="scientific">Diphasiastrum complanatum</name>
    <name type="common">Issler's clubmoss</name>
    <name type="synonym">Lycopodium complanatum</name>
    <dbReference type="NCBI Taxonomy" id="34168"/>
    <lineage>
        <taxon>Eukaryota</taxon>
        <taxon>Viridiplantae</taxon>
        <taxon>Streptophyta</taxon>
        <taxon>Embryophyta</taxon>
        <taxon>Tracheophyta</taxon>
        <taxon>Lycopodiopsida</taxon>
        <taxon>Lycopodiales</taxon>
        <taxon>Lycopodiaceae</taxon>
        <taxon>Lycopodioideae</taxon>
        <taxon>Diphasiastrum</taxon>
    </lineage>
</organism>
<dbReference type="Proteomes" id="UP001162992">
    <property type="component" value="Chromosome 6"/>
</dbReference>
<gene>
    <name evidence="1" type="ORF">O6H91_06G011100</name>
</gene>